<dbReference type="SUPFAM" id="SSF57667">
    <property type="entry name" value="beta-beta-alpha zinc fingers"/>
    <property type="match status" value="1"/>
</dbReference>
<keyword evidence="4" id="KW-0677">Repeat</keyword>
<comment type="similarity">
    <text evidence="8">Belongs to the pacC/RIM101 family.</text>
</comment>
<evidence type="ECO:0000256" key="4">
    <source>
        <dbReference type="ARBA" id="ARBA00022737"/>
    </source>
</evidence>
<reference evidence="12" key="1">
    <citation type="journal article" date="2018" name="Nat. Microbiol.">
        <title>Leveraging single-cell genomics to expand the fungal tree of life.</title>
        <authorList>
            <person name="Ahrendt S.R."/>
            <person name="Quandt C.A."/>
            <person name="Ciobanu D."/>
            <person name="Clum A."/>
            <person name="Salamov A."/>
            <person name="Andreopoulos B."/>
            <person name="Cheng J.F."/>
            <person name="Woyke T."/>
            <person name="Pelin A."/>
            <person name="Henrissat B."/>
            <person name="Reynolds N.K."/>
            <person name="Benny G.L."/>
            <person name="Smith M.E."/>
            <person name="James T.Y."/>
            <person name="Grigoriev I.V."/>
        </authorList>
    </citation>
    <scope>NUCLEOTIDE SEQUENCE [LARGE SCALE GENOMIC DNA]</scope>
    <source>
        <strain evidence="12">RSA 1356</strain>
    </source>
</reference>
<feature type="non-terminal residue" evidence="11">
    <location>
        <position position="1"/>
    </location>
</feature>
<evidence type="ECO:0000256" key="8">
    <source>
        <dbReference type="ARBA" id="ARBA00038089"/>
    </source>
</evidence>
<evidence type="ECO:0000313" key="11">
    <source>
        <dbReference type="EMBL" id="RKP05855.1"/>
    </source>
</evidence>
<dbReference type="InterPro" id="IPR036236">
    <property type="entry name" value="Znf_C2H2_sf"/>
</dbReference>
<dbReference type="AlphaFoldDB" id="A0A4P9XJD2"/>
<dbReference type="Gene3D" id="3.30.160.60">
    <property type="entry name" value="Classic Zinc Finger"/>
    <property type="match status" value="1"/>
</dbReference>
<name>A0A4P9XJD2_9FUNG</name>
<keyword evidence="12" id="KW-1185">Reference proteome</keyword>
<evidence type="ECO:0000256" key="1">
    <source>
        <dbReference type="ARBA" id="ARBA00004123"/>
    </source>
</evidence>
<dbReference type="Pfam" id="PF00096">
    <property type="entry name" value="zf-C2H2"/>
    <property type="match status" value="1"/>
</dbReference>
<evidence type="ECO:0000256" key="2">
    <source>
        <dbReference type="ARBA" id="ARBA00022491"/>
    </source>
</evidence>
<keyword evidence="7" id="KW-0539">Nucleus</keyword>
<dbReference type="GO" id="GO:0008270">
    <property type="term" value="F:zinc ion binding"/>
    <property type="evidence" value="ECO:0007669"/>
    <property type="project" value="UniProtKB-KW"/>
</dbReference>
<dbReference type="InterPro" id="IPR013087">
    <property type="entry name" value="Znf_C2H2_type"/>
</dbReference>
<dbReference type="Proteomes" id="UP000271241">
    <property type="component" value="Unassembled WGS sequence"/>
</dbReference>
<sequence length="72" mass="8516">LLQHLNEEHVGRSLRGNLCLQCRWAGCTRVAKKRDHMISHLKSHVPFWPFTCKICGNRFKHATGLNRHYNRH</sequence>
<dbReference type="PANTHER" id="PTHR47257">
    <property type="entry name" value="PH-RESPONSE TRANSCRIPTION FACTOR PACC/RIM101"/>
    <property type="match status" value="1"/>
</dbReference>
<dbReference type="EMBL" id="KZ993014">
    <property type="protein sequence ID" value="RKP05855.1"/>
    <property type="molecule type" value="Genomic_DNA"/>
</dbReference>
<evidence type="ECO:0000313" key="12">
    <source>
        <dbReference type="Proteomes" id="UP000271241"/>
    </source>
</evidence>
<dbReference type="PANTHER" id="PTHR47257:SF1">
    <property type="entry name" value="PH-RESPONSE TRANSCRIPTION FACTOR PACC_RIM101"/>
    <property type="match status" value="1"/>
</dbReference>
<dbReference type="PROSITE" id="PS00028">
    <property type="entry name" value="ZINC_FINGER_C2H2_1"/>
    <property type="match status" value="1"/>
</dbReference>
<dbReference type="OrthoDB" id="6155966at2759"/>
<evidence type="ECO:0000256" key="6">
    <source>
        <dbReference type="ARBA" id="ARBA00022833"/>
    </source>
</evidence>
<keyword evidence="5 9" id="KW-0863">Zinc-finger</keyword>
<keyword evidence="2" id="KW-0678">Repressor</keyword>
<dbReference type="SMART" id="SM00355">
    <property type="entry name" value="ZnF_C2H2"/>
    <property type="match status" value="2"/>
</dbReference>
<evidence type="ECO:0000256" key="9">
    <source>
        <dbReference type="PROSITE-ProRule" id="PRU00042"/>
    </source>
</evidence>
<comment type="subcellular location">
    <subcellularLocation>
        <location evidence="1">Nucleus</location>
    </subcellularLocation>
</comment>
<keyword evidence="3" id="KW-0479">Metal-binding</keyword>
<dbReference type="PROSITE" id="PS50157">
    <property type="entry name" value="ZINC_FINGER_C2H2_2"/>
    <property type="match status" value="1"/>
</dbReference>
<dbReference type="GO" id="GO:0005634">
    <property type="term" value="C:nucleus"/>
    <property type="evidence" value="ECO:0007669"/>
    <property type="project" value="UniProtKB-SubCell"/>
</dbReference>
<protein>
    <recommendedName>
        <fullName evidence="10">C2H2-type domain-containing protein</fullName>
    </recommendedName>
</protein>
<dbReference type="InterPro" id="IPR050806">
    <property type="entry name" value="pacC/RIM101"/>
</dbReference>
<evidence type="ECO:0000256" key="3">
    <source>
        <dbReference type="ARBA" id="ARBA00022723"/>
    </source>
</evidence>
<evidence type="ECO:0000256" key="7">
    <source>
        <dbReference type="ARBA" id="ARBA00023242"/>
    </source>
</evidence>
<proteinExistence type="inferred from homology"/>
<evidence type="ECO:0000259" key="10">
    <source>
        <dbReference type="PROSITE" id="PS50157"/>
    </source>
</evidence>
<organism evidence="11 12">
    <name type="scientific">Thamnocephalis sphaerospora</name>
    <dbReference type="NCBI Taxonomy" id="78915"/>
    <lineage>
        <taxon>Eukaryota</taxon>
        <taxon>Fungi</taxon>
        <taxon>Fungi incertae sedis</taxon>
        <taxon>Zoopagomycota</taxon>
        <taxon>Zoopagomycotina</taxon>
        <taxon>Zoopagomycetes</taxon>
        <taxon>Zoopagales</taxon>
        <taxon>Sigmoideomycetaceae</taxon>
        <taxon>Thamnocephalis</taxon>
    </lineage>
</organism>
<accession>A0A4P9XJD2</accession>
<gene>
    <name evidence="11" type="ORF">THASP1DRAFT_8075</name>
</gene>
<evidence type="ECO:0000256" key="5">
    <source>
        <dbReference type="ARBA" id="ARBA00022771"/>
    </source>
</evidence>
<dbReference type="STRING" id="78915.A0A4P9XJD2"/>
<feature type="non-terminal residue" evidence="11">
    <location>
        <position position="72"/>
    </location>
</feature>
<feature type="domain" description="C2H2-type" evidence="10">
    <location>
        <begin position="50"/>
        <end position="72"/>
    </location>
</feature>
<keyword evidence="6" id="KW-0862">Zinc</keyword>